<proteinExistence type="predicted"/>
<sequence>MKGVSEAIPRDNWTEFPERRPECCEPFASGVTPAVSGRDNRPDVPCNPRKGQIPFMATISLRDGRRLDVRVSGPEDGVPLVFHHGTPSAVPPVRAIERAAHAQGLRHVSFSRAGYGGSTRLPGRDVAAVAADVADLLDHLGARRCLVAGWSGGGPHALATAALLPDRVAGVLSIAGFAPYDAPGFDYTEGMGEANVEGFAVVLQGEGPLREHLEKKALGRQDADAEALRAALGTLLSPVDQESLTDEFAEDVSAGFAEGLRNGVDGWADDDLAFVRPWGFSLDDITVPAFVWHGSEDLMVPFSHGRFLAKHIPGAAAHLEEGEGHLTITVGAAGRMLEELAGVL</sequence>
<dbReference type="InterPro" id="IPR050471">
    <property type="entry name" value="AB_hydrolase"/>
</dbReference>
<protein>
    <submittedName>
        <fullName evidence="2">Alpha/beta hydrolase</fullName>
    </submittedName>
</protein>
<dbReference type="PANTHER" id="PTHR43433">
    <property type="entry name" value="HYDROLASE, ALPHA/BETA FOLD FAMILY PROTEIN"/>
    <property type="match status" value="1"/>
</dbReference>
<evidence type="ECO:0000313" key="3">
    <source>
        <dbReference type="Proteomes" id="UP000653644"/>
    </source>
</evidence>
<accession>A0ABQ3D9B5</accession>
<name>A0ABQ3D9B5_9ACTN</name>
<comment type="caution">
    <text evidence="2">The sequence shown here is derived from an EMBL/GenBank/DDBJ whole genome shotgun (WGS) entry which is preliminary data.</text>
</comment>
<evidence type="ECO:0000259" key="1">
    <source>
        <dbReference type="Pfam" id="PF00561"/>
    </source>
</evidence>
<dbReference type="SUPFAM" id="SSF53474">
    <property type="entry name" value="alpha/beta-Hydrolases"/>
    <property type="match status" value="1"/>
</dbReference>
<organism evidence="2 3">
    <name type="scientific">Streptomyces canarius</name>
    <dbReference type="NCBI Taxonomy" id="285453"/>
    <lineage>
        <taxon>Bacteria</taxon>
        <taxon>Bacillati</taxon>
        <taxon>Actinomycetota</taxon>
        <taxon>Actinomycetes</taxon>
        <taxon>Kitasatosporales</taxon>
        <taxon>Streptomycetaceae</taxon>
        <taxon>Streptomyces</taxon>
    </lineage>
</organism>
<dbReference type="InterPro" id="IPR029058">
    <property type="entry name" value="AB_hydrolase_fold"/>
</dbReference>
<dbReference type="EMBL" id="BMVN01000065">
    <property type="protein sequence ID" value="GHA68393.1"/>
    <property type="molecule type" value="Genomic_DNA"/>
</dbReference>
<dbReference type="Gene3D" id="3.40.50.1820">
    <property type="entry name" value="alpha/beta hydrolase"/>
    <property type="match status" value="1"/>
</dbReference>
<dbReference type="GO" id="GO:0016787">
    <property type="term" value="F:hydrolase activity"/>
    <property type="evidence" value="ECO:0007669"/>
    <property type="project" value="UniProtKB-KW"/>
</dbReference>
<gene>
    <name evidence="2" type="ORF">GCM10010345_85080</name>
</gene>
<dbReference type="InterPro" id="IPR000073">
    <property type="entry name" value="AB_hydrolase_1"/>
</dbReference>
<keyword evidence="3" id="KW-1185">Reference proteome</keyword>
<dbReference type="Pfam" id="PF00561">
    <property type="entry name" value="Abhydrolase_1"/>
    <property type="match status" value="1"/>
</dbReference>
<keyword evidence="2" id="KW-0378">Hydrolase</keyword>
<reference evidence="3" key="1">
    <citation type="journal article" date="2019" name="Int. J. Syst. Evol. Microbiol.">
        <title>The Global Catalogue of Microorganisms (GCM) 10K type strain sequencing project: providing services to taxonomists for standard genome sequencing and annotation.</title>
        <authorList>
            <consortium name="The Broad Institute Genomics Platform"/>
            <consortium name="The Broad Institute Genome Sequencing Center for Infectious Disease"/>
            <person name="Wu L."/>
            <person name="Ma J."/>
        </authorList>
    </citation>
    <scope>NUCLEOTIDE SEQUENCE [LARGE SCALE GENOMIC DNA]</scope>
    <source>
        <strain evidence="3">JCM 4733</strain>
    </source>
</reference>
<evidence type="ECO:0000313" key="2">
    <source>
        <dbReference type="EMBL" id="GHA68393.1"/>
    </source>
</evidence>
<dbReference type="Proteomes" id="UP000653644">
    <property type="component" value="Unassembled WGS sequence"/>
</dbReference>
<feature type="domain" description="AB hydrolase-1" evidence="1">
    <location>
        <begin position="79"/>
        <end position="328"/>
    </location>
</feature>
<dbReference type="PANTHER" id="PTHR43433:SF1">
    <property type="entry name" value="BLL5160 PROTEIN"/>
    <property type="match status" value="1"/>
</dbReference>